<dbReference type="EMBL" id="VSSQ01018823">
    <property type="protein sequence ID" value="MPM62357.1"/>
    <property type="molecule type" value="Genomic_DNA"/>
</dbReference>
<evidence type="ECO:0000313" key="2">
    <source>
        <dbReference type="EMBL" id="MPM62357.1"/>
    </source>
</evidence>
<feature type="region of interest" description="Disordered" evidence="1">
    <location>
        <begin position="1"/>
        <end position="75"/>
    </location>
</feature>
<accession>A0A645BAD0</accession>
<proteinExistence type="predicted"/>
<dbReference type="AlphaFoldDB" id="A0A645BAD0"/>
<feature type="compositionally biased region" description="Basic residues" evidence="1">
    <location>
        <begin position="1"/>
        <end position="10"/>
    </location>
</feature>
<organism evidence="2">
    <name type="scientific">bioreactor metagenome</name>
    <dbReference type="NCBI Taxonomy" id="1076179"/>
    <lineage>
        <taxon>unclassified sequences</taxon>
        <taxon>metagenomes</taxon>
        <taxon>ecological metagenomes</taxon>
    </lineage>
</organism>
<evidence type="ECO:0000256" key="1">
    <source>
        <dbReference type="SAM" id="MobiDB-lite"/>
    </source>
</evidence>
<protein>
    <submittedName>
        <fullName evidence="2">Uncharacterized protein</fullName>
    </submittedName>
</protein>
<reference evidence="2" key="1">
    <citation type="submission" date="2019-08" db="EMBL/GenBank/DDBJ databases">
        <authorList>
            <person name="Kucharzyk K."/>
            <person name="Murdoch R.W."/>
            <person name="Higgins S."/>
            <person name="Loffler F."/>
        </authorList>
    </citation>
    <scope>NUCLEOTIDE SEQUENCE</scope>
</reference>
<feature type="compositionally biased region" description="Basic and acidic residues" evidence="1">
    <location>
        <begin position="11"/>
        <end position="26"/>
    </location>
</feature>
<sequence>MVRRNQRKHMRTPEQREQRNRPEKRNQNAAQPGFKRRQDIDIRGNQRKQRGNQQPGAGRRFQAAPERRKKHAGANRFFCKNFSNASKQRGGRRAYCKNR</sequence>
<gene>
    <name evidence="2" type="ORF">SDC9_109223</name>
</gene>
<name>A0A645BAD0_9ZZZZ</name>
<comment type="caution">
    <text evidence="2">The sequence shown here is derived from an EMBL/GenBank/DDBJ whole genome shotgun (WGS) entry which is preliminary data.</text>
</comment>